<protein>
    <submittedName>
        <fullName evidence="1">DUF2946 domain-containing protein</fullName>
    </submittedName>
</protein>
<name>A0A4S4AYS3_9RHOO</name>
<comment type="caution">
    <text evidence="1">The sequence shown here is derived from an EMBL/GenBank/DDBJ whole genome shotgun (WGS) entry which is preliminary data.</text>
</comment>
<dbReference type="EMBL" id="SSOD01000001">
    <property type="protein sequence ID" value="THF65298.1"/>
    <property type="molecule type" value="Genomic_DNA"/>
</dbReference>
<organism evidence="1 2">
    <name type="scientific">Pseudothauera rhizosphaerae</name>
    <dbReference type="NCBI Taxonomy" id="2565932"/>
    <lineage>
        <taxon>Bacteria</taxon>
        <taxon>Pseudomonadati</taxon>
        <taxon>Pseudomonadota</taxon>
        <taxon>Betaproteobacteria</taxon>
        <taxon>Rhodocyclales</taxon>
        <taxon>Zoogloeaceae</taxon>
        <taxon>Pseudothauera</taxon>
    </lineage>
</organism>
<keyword evidence="2" id="KW-1185">Reference proteome</keyword>
<gene>
    <name evidence="1" type="ORF">E6O51_01470</name>
</gene>
<accession>A0A4S4AYS3</accession>
<dbReference type="Proteomes" id="UP000307956">
    <property type="component" value="Unassembled WGS sequence"/>
</dbReference>
<proteinExistence type="predicted"/>
<evidence type="ECO:0000313" key="2">
    <source>
        <dbReference type="Proteomes" id="UP000307956"/>
    </source>
</evidence>
<reference evidence="1 2" key="1">
    <citation type="submission" date="2019-04" db="EMBL/GenBank/DDBJ databases">
        <title>Azoarcus rhizosphaerae sp. nov. isolated from rhizosphere of Ficus religiosa.</title>
        <authorList>
            <person name="Lin S.-Y."/>
            <person name="Hameed A."/>
            <person name="Hsu Y.-H."/>
            <person name="Young C.-C."/>
        </authorList>
    </citation>
    <scope>NUCLEOTIDE SEQUENCE [LARGE SCALE GENOMIC DNA]</scope>
    <source>
        <strain evidence="1 2">CC-YHH848</strain>
    </source>
</reference>
<dbReference type="AlphaFoldDB" id="A0A4S4AYS3"/>
<dbReference type="Pfam" id="PF11162">
    <property type="entry name" value="DUF2946"/>
    <property type="match status" value="1"/>
</dbReference>
<sequence length="143" mass="14357">MLASVKPSGALTSRQWRLAFRLALLAVLAHWLLGFAAAQHWARMLGASPAAWADICSPSGIQYGAADLPFAASSPGDEEGTRLAGGTYCAVCAATLSAPLPAPTAQAAVPAAAGPVRAGLPSVSALPSPALLRPPPRGPPVIS</sequence>
<dbReference type="InterPro" id="IPR021333">
    <property type="entry name" value="DUF2946"/>
</dbReference>
<evidence type="ECO:0000313" key="1">
    <source>
        <dbReference type="EMBL" id="THF65298.1"/>
    </source>
</evidence>
<dbReference type="OrthoDB" id="9202920at2"/>